<sequence length="108" mass="12527">MLPASRSEHPDPSVQKEEEGRILSPLEVLQNRTLSLRPRELLRPTMPHFVSGLMSRKINTFECVYRLILCTRPQIRAGFDALRWGFIVLWDHLTALTEMRSNTTTTHL</sequence>
<dbReference type="AlphaFoldDB" id="A0AAV9RSE8"/>
<organism evidence="2 3">
    <name type="scientific">Crenichthys baileyi</name>
    <name type="common">White River springfish</name>
    <dbReference type="NCBI Taxonomy" id="28760"/>
    <lineage>
        <taxon>Eukaryota</taxon>
        <taxon>Metazoa</taxon>
        <taxon>Chordata</taxon>
        <taxon>Craniata</taxon>
        <taxon>Vertebrata</taxon>
        <taxon>Euteleostomi</taxon>
        <taxon>Actinopterygii</taxon>
        <taxon>Neopterygii</taxon>
        <taxon>Teleostei</taxon>
        <taxon>Neoteleostei</taxon>
        <taxon>Acanthomorphata</taxon>
        <taxon>Ovalentaria</taxon>
        <taxon>Atherinomorphae</taxon>
        <taxon>Cyprinodontiformes</taxon>
        <taxon>Goodeidae</taxon>
        <taxon>Crenichthys</taxon>
    </lineage>
</organism>
<accession>A0AAV9RSE8</accession>
<dbReference type="Proteomes" id="UP001311232">
    <property type="component" value="Unassembled WGS sequence"/>
</dbReference>
<keyword evidence="3" id="KW-1185">Reference proteome</keyword>
<protein>
    <submittedName>
        <fullName evidence="2">Uncharacterized protein</fullName>
    </submittedName>
</protein>
<name>A0AAV9RSE8_9TELE</name>
<evidence type="ECO:0000313" key="2">
    <source>
        <dbReference type="EMBL" id="KAK5611978.1"/>
    </source>
</evidence>
<proteinExistence type="predicted"/>
<gene>
    <name evidence="2" type="ORF">CRENBAI_004359</name>
</gene>
<evidence type="ECO:0000313" key="3">
    <source>
        <dbReference type="Proteomes" id="UP001311232"/>
    </source>
</evidence>
<evidence type="ECO:0000256" key="1">
    <source>
        <dbReference type="SAM" id="MobiDB-lite"/>
    </source>
</evidence>
<dbReference type="EMBL" id="JAHHUM010001454">
    <property type="protein sequence ID" value="KAK5611978.1"/>
    <property type="molecule type" value="Genomic_DNA"/>
</dbReference>
<feature type="region of interest" description="Disordered" evidence="1">
    <location>
        <begin position="1"/>
        <end position="20"/>
    </location>
</feature>
<reference evidence="2 3" key="1">
    <citation type="submission" date="2021-06" db="EMBL/GenBank/DDBJ databases">
        <authorList>
            <person name="Palmer J.M."/>
        </authorList>
    </citation>
    <scope>NUCLEOTIDE SEQUENCE [LARGE SCALE GENOMIC DNA]</scope>
    <source>
        <strain evidence="2 3">MEX-2019</strain>
        <tissue evidence="2">Muscle</tissue>
    </source>
</reference>
<comment type="caution">
    <text evidence="2">The sequence shown here is derived from an EMBL/GenBank/DDBJ whole genome shotgun (WGS) entry which is preliminary data.</text>
</comment>